<gene>
    <name evidence="1" type="ORF">HDA32_001188</name>
</gene>
<sequence>MRITYCEAWDVLSQRPRTPVSPQEAERRYRFGEPFTVLIGTPHSSVIIEIDWEEGRAGSTFIGRYGRKEISYGFHSLGEDSLFLGATTSWDYPQNSRSRMLSDTVRVETCDYHPDGYTKKTVRDSATRGESVSEHRDVPVDLHWEPVPRFGDWASLARLHRDLPPAW</sequence>
<proteinExistence type="predicted"/>
<comment type="caution">
    <text evidence="1">The sequence shown here is derived from an EMBL/GenBank/DDBJ whole genome shotgun (WGS) entry which is preliminary data.</text>
</comment>
<keyword evidence="2" id="KW-1185">Reference proteome</keyword>
<organism evidence="1 2">
    <name type="scientific">Spinactinospora alkalitolerans</name>
    <dbReference type="NCBI Taxonomy" id="687207"/>
    <lineage>
        <taxon>Bacteria</taxon>
        <taxon>Bacillati</taxon>
        <taxon>Actinomycetota</taxon>
        <taxon>Actinomycetes</taxon>
        <taxon>Streptosporangiales</taxon>
        <taxon>Nocardiopsidaceae</taxon>
        <taxon>Spinactinospora</taxon>
    </lineage>
</organism>
<evidence type="ECO:0000313" key="1">
    <source>
        <dbReference type="EMBL" id="NYE46068.1"/>
    </source>
</evidence>
<dbReference type="AlphaFoldDB" id="A0A852TQ26"/>
<dbReference type="RefSeq" id="WP_179642230.1">
    <property type="nucleotide sequence ID" value="NZ_BAAAYY010000024.1"/>
</dbReference>
<reference evidence="1 2" key="1">
    <citation type="submission" date="2020-07" db="EMBL/GenBank/DDBJ databases">
        <title>Sequencing the genomes of 1000 actinobacteria strains.</title>
        <authorList>
            <person name="Klenk H.-P."/>
        </authorList>
    </citation>
    <scope>NUCLEOTIDE SEQUENCE [LARGE SCALE GENOMIC DNA]</scope>
    <source>
        <strain evidence="1 2">CXB654</strain>
    </source>
</reference>
<evidence type="ECO:0000313" key="2">
    <source>
        <dbReference type="Proteomes" id="UP000589036"/>
    </source>
</evidence>
<accession>A0A852TQ26</accession>
<dbReference type="EMBL" id="JACCCC010000001">
    <property type="protein sequence ID" value="NYE46068.1"/>
    <property type="molecule type" value="Genomic_DNA"/>
</dbReference>
<dbReference type="Proteomes" id="UP000589036">
    <property type="component" value="Unassembled WGS sequence"/>
</dbReference>
<name>A0A852TQ26_9ACTN</name>
<protein>
    <submittedName>
        <fullName evidence="1">Uncharacterized protein</fullName>
    </submittedName>
</protein>